<feature type="compositionally biased region" description="Basic and acidic residues" evidence="1">
    <location>
        <begin position="407"/>
        <end position="423"/>
    </location>
</feature>
<accession>A0A0N0P7V9</accession>
<feature type="compositionally biased region" description="Polar residues" evidence="1">
    <location>
        <begin position="1148"/>
        <end position="1185"/>
    </location>
</feature>
<protein>
    <submittedName>
        <fullName evidence="2">Uncharacterized protein</fullName>
    </submittedName>
</protein>
<feature type="compositionally biased region" description="Basic residues" evidence="1">
    <location>
        <begin position="274"/>
        <end position="285"/>
    </location>
</feature>
<feature type="region of interest" description="Disordered" evidence="1">
    <location>
        <begin position="822"/>
        <end position="1024"/>
    </location>
</feature>
<feature type="region of interest" description="Disordered" evidence="1">
    <location>
        <begin position="1036"/>
        <end position="1067"/>
    </location>
</feature>
<organism evidence="2 3">
    <name type="scientific">Leptomonas seymouri</name>
    <dbReference type="NCBI Taxonomy" id="5684"/>
    <lineage>
        <taxon>Eukaryota</taxon>
        <taxon>Discoba</taxon>
        <taxon>Euglenozoa</taxon>
        <taxon>Kinetoplastea</taxon>
        <taxon>Metakinetoplastina</taxon>
        <taxon>Trypanosomatida</taxon>
        <taxon>Trypanosomatidae</taxon>
        <taxon>Leishmaniinae</taxon>
        <taxon>Leptomonas</taxon>
    </lineage>
</organism>
<feature type="compositionally biased region" description="Low complexity" evidence="1">
    <location>
        <begin position="1314"/>
        <end position="1330"/>
    </location>
</feature>
<feature type="compositionally biased region" description="Polar residues" evidence="1">
    <location>
        <begin position="469"/>
        <end position="480"/>
    </location>
</feature>
<feature type="compositionally biased region" description="Acidic residues" evidence="1">
    <location>
        <begin position="570"/>
        <end position="584"/>
    </location>
</feature>
<feature type="compositionally biased region" description="Low complexity" evidence="1">
    <location>
        <begin position="848"/>
        <end position="864"/>
    </location>
</feature>
<feature type="compositionally biased region" description="Polar residues" evidence="1">
    <location>
        <begin position="868"/>
        <end position="887"/>
    </location>
</feature>
<feature type="compositionally biased region" description="Low complexity" evidence="1">
    <location>
        <begin position="988"/>
        <end position="1007"/>
    </location>
</feature>
<evidence type="ECO:0000256" key="1">
    <source>
        <dbReference type="SAM" id="MobiDB-lite"/>
    </source>
</evidence>
<feature type="region of interest" description="Disordered" evidence="1">
    <location>
        <begin position="1107"/>
        <end position="1126"/>
    </location>
</feature>
<feature type="compositionally biased region" description="Polar residues" evidence="1">
    <location>
        <begin position="1203"/>
        <end position="1232"/>
    </location>
</feature>
<feature type="compositionally biased region" description="Low complexity" evidence="1">
    <location>
        <begin position="363"/>
        <end position="383"/>
    </location>
</feature>
<feature type="region of interest" description="Disordered" evidence="1">
    <location>
        <begin position="1274"/>
        <end position="1349"/>
    </location>
</feature>
<feature type="compositionally biased region" description="Polar residues" evidence="1">
    <location>
        <begin position="508"/>
        <end position="522"/>
    </location>
</feature>
<evidence type="ECO:0000313" key="2">
    <source>
        <dbReference type="EMBL" id="KPI88817.1"/>
    </source>
</evidence>
<feature type="compositionally biased region" description="Polar residues" evidence="1">
    <location>
        <begin position="660"/>
        <end position="670"/>
    </location>
</feature>
<sequence length="1436" mass="147796">MYPYAPGPYRPRPDANMMAAYCQQQQQQQQQFHPSQQRCAGPWNSNNGGCMAMDRNLNMQGMGYPSHMGQQAQACYAPHRGGFPMQQQQQQLQFYAHFNAMANWHMNANMKNMLPQRVGWAESRPGRTPCKDDWWSHVKSEMQCIESPIGIDLEKEDEHANVIEELQRTGTTSGVVNDGEDVAEALGAEQDQNQDDDAAEDAAFGIDAEPPLTPTSPIIDSESSVSPEETESSACAPGSHPHRPSCSGPRRKPRPSKKTDQGGNTAEKTMRGTRNTKKSQVRRRPSSKDGGEQQQPHVEDDPNGHPPGNFKAPGGKAHTPDDAPAPASGLSATGEKQDPRIHLTKCQPAVKGDVVARENSKGAPPANNPKAPATSAVAAATTSRPNISGPSAANTGARKTNSLPRPRQQEEQSKPMNHPEGKAESLPTGASALRTGQLRRPSAVCGESSATPDDAKCAAASHADKSCKNPVTSSQNVNGNTHRRRSTSEAAVGNAEVAKAPVKGATPAVSQAQTRRGGQTLHSDFERRSSTVDEDGNEKECESAAAQSSGSGGGDSEGSSSSGSGSSSDSDSDEEGSESDEEVEFSTMCPSLNHPNHPACSVLEYTAFRDMSSTTVQTGGFSRSDFSVAIGNSESGVGSCSTSGGTAVPPRKTIARPPCITTSTTLSSNPGGKGQEQMMTDAKLVEHSKNAASAARAALLRSSAQPHTQGSVCGLSVSKACNAGAADPSGGVKERVQNVGAGKRTPPKIIAKSSAAATAAATLPSVENPQATPHTQQQQQQQSSNGGASTANMLDKADAKPPPTHVNEKHVLPVVVSSTGAPLASVDDQNLKRSDTGKECPSSSAGKPTVAPTARTVAAQQQPPMSDAVTQAHSNSNAPAKVSQQTLGAGKCTSPPQSTRKVVTGDAHDEKPSAATANARSPAAPQQQQQPGQAPKASGTGAAAVAASAAKADPSDKRAGPRKPKVSPCSNPAGAPATEVSGGEAPLSTAQQQSAASSNKSPQSNANVASEAAIGPPSIGSSKMSLPALFTALSSLPASPPVVEGRSSQTRQTPEIAIAPPKLTGRPVSKKCVADAQRANANTVETTPATSKGTTCQSALPCQLQRSTNSLSASPETQQEAQEVSPTTAALKLLPLSVSKNVRESFRGQQPLNDRTHPSATQPTTALSSSSAEGKNVGTPSTVVSPDTAGTYRMSVIPRKPATSASPGSLPSIVPLSSTNGAESSSAVQRLKSSTSTKTTIDSSSARSHESSANSALQFSVSHVVATSALAGRTQANAGNPSGALSRGHATPSTTNTATPRPSSRKATALPTDPTTSAGGANGTPAAGPRPRLRSLPGSTSAAPTVSGSEVTTVAVDGSADTDGVWIAEAYDFYAYAERSLSDGEPEVHYDKARPPALKPAEAGNGGSTQPAMTCGGAKRLSTTAGSLADMGYIIF</sequence>
<proteinExistence type="predicted"/>
<comment type="caution">
    <text evidence="2">The sequence shown here is derived from an EMBL/GenBank/DDBJ whole genome shotgun (WGS) entry which is preliminary data.</text>
</comment>
<dbReference type="EMBL" id="LJSK01000039">
    <property type="protein sequence ID" value="KPI88817.1"/>
    <property type="molecule type" value="Genomic_DNA"/>
</dbReference>
<dbReference type="Proteomes" id="UP000038009">
    <property type="component" value="Unassembled WGS sequence"/>
</dbReference>
<reference evidence="2 3" key="1">
    <citation type="journal article" date="2015" name="PLoS Pathog.">
        <title>Leptomonas seymouri: Adaptations to the Dixenous Life Cycle Analyzed by Genome Sequencing, Transcriptome Profiling and Co-infection with Leishmania donovani.</title>
        <authorList>
            <person name="Kraeva N."/>
            <person name="Butenko A."/>
            <person name="Hlavacova J."/>
            <person name="Kostygov A."/>
            <person name="Myskova J."/>
            <person name="Grybchuk D."/>
            <person name="Lestinova T."/>
            <person name="Votypka J."/>
            <person name="Volf P."/>
            <person name="Opperdoes F."/>
            <person name="Flegontov P."/>
            <person name="Lukes J."/>
            <person name="Yurchenko V."/>
        </authorList>
    </citation>
    <scope>NUCLEOTIDE SEQUENCE [LARGE SCALE GENOMIC DNA]</scope>
    <source>
        <strain evidence="2 3">ATCC 30220</strain>
    </source>
</reference>
<feature type="compositionally biased region" description="Polar residues" evidence="1">
    <location>
        <begin position="783"/>
        <end position="792"/>
    </location>
</feature>
<name>A0A0N0P7V9_LEPSE</name>
<gene>
    <name evidence="2" type="ORF">ABL78_2076</name>
</gene>
<feature type="compositionally biased region" description="Low complexity" evidence="1">
    <location>
        <begin position="913"/>
        <end position="952"/>
    </location>
</feature>
<feature type="region of interest" description="Disordered" evidence="1">
    <location>
        <begin position="1148"/>
        <end position="1256"/>
    </location>
</feature>
<feature type="compositionally biased region" description="Low complexity" evidence="1">
    <location>
        <begin position="635"/>
        <end position="645"/>
    </location>
</feature>
<dbReference type="OrthoDB" id="267882at2759"/>
<feature type="compositionally biased region" description="Low complexity" evidence="1">
    <location>
        <begin position="557"/>
        <end position="569"/>
    </location>
</feature>
<feature type="compositionally biased region" description="Polar residues" evidence="1">
    <location>
        <begin position="384"/>
        <end position="403"/>
    </location>
</feature>
<feature type="compositionally biased region" description="Low complexity" evidence="1">
    <location>
        <begin position="1233"/>
        <end position="1256"/>
    </location>
</feature>
<feature type="compositionally biased region" description="Basic and acidic residues" evidence="1">
    <location>
        <begin position="829"/>
        <end position="838"/>
    </location>
</feature>
<feature type="region of interest" description="Disordered" evidence="1">
    <location>
        <begin position="723"/>
        <end position="806"/>
    </location>
</feature>
<feature type="region of interest" description="Disordered" evidence="1">
    <location>
        <begin position="635"/>
        <end position="676"/>
    </location>
</feature>
<feature type="region of interest" description="Disordered" evidence="1">
    <location>
        <begin position="207"/>
        <end position="596"/>
    </location>
</feature>
<evidence type="ECO:0000313" key="3">
    <source>
        <dbReference type="Proteomes" id="UP000038009"/>
    </source>
</evidence>
<dbReference type="VEuPathDB" id="TriTrypDB:Lsey_0039_0130"/>
<dbReference type="OMA" id="EEMGYMY"/>
<feature type="compositionally biased region" description="Polar residues" evidence="1">
    <location>
        <begin position="1337"/>
        <end position="1349"/>
    </location>
</feature>
<feature type="compositionally biased region" description="Polar residues" evidence="1">
    <location>
        <begin position="765"/>
        <end position="775"/>
    </location>
</feature>
<feature type="compositionally biased region" description="Polar residues" evidence="1">
    <location>
        <begin position="1291"/>
        <end position="1306"/>
    </location>
</feature>
<keyword evidence="3" id="KW-1185">Reference proteome</keyword>
<feature type="compositionally biased region" description="Low complexity" evidence="1">
    <location>
        <begin position="748"/>
        <end position="762"/>
    </location>
</feature>
<feature type="compositionally biased region" description="Basic and acidic residues" evidence="1">
    <location>
        <begin position="286"/>
        <end position="303"/>
    </location>
</feature>